<comment type="caution">
    <text evidence="8">The sequence shown here is derived from an EMBL/GenBank/DDBJ whole genome shotgun (WGS) entry which is preliminary data.</text>
</comment>
<accession>A0ABR6YZK4</accession>
<gene>
    <name evidence="5 8" type="primary">fmt</name>
    <name evidence="8" type="ORF">GH811_13275</name>
</gene>
<dbReference type="InterPro" id="IPR011034">
    <property type="entry name" value="Formyl_transferase-like_C_sf"/>
</dbReference>
<feature type="domain" description="Formyl transferase N-terminal" evidence="6">
    <location>
        <begin position="1"/>
        <end position="165"/>
    </location>
</feature>
<dbReference type="PANTHER" id="PTHR11138:SF5">
    <property type="entry name" value="METHIONYL-TRNA FORMYLTRANSFERASE, MITOCHONDRIAL"/>
    <property type="match status" value="1"/>
</dbReference>
<comment type="catalytic activity">
    <reaction evidence="5">
        <text>L-methionyl-tRNA(fMet) + (6R)-10-formyltetrahydrofolate = N-formyl-L-methionyl-tRNA(fMet) + (6S)-5,6,7,8-tetrahydrofolate + H(+)</text>
        <dbReference type="Rhea" id="RHEA:24380"/>
        <dbReference type="Rhea" id="RHEA-COMP:9952"/>
        <dbReference type="Rhea" id="RHEA-COMP:9953"/>
        <dbReference type="ChEBI" id="CHEBI:15378"/>
        <dbReference type="ChEBI" id="CHEBI:57453"/>
        <dbReference type="ChEBI" id="CHEBI:78530"/>
        <dbReference type="ChEBI" id="CHEBI:78844"/>
        <dbReference type="ChEBI" id="CHEBI:195366"/>
        <dbReference type="EC" id="2.1.2.9"/>
    </reaction>
</comment>
<comment type="function">
    <text evidence="5">Attaches a formyl group to the free amino group of methionyl-tRNA(fMet). The formyl group appears to play a dual role in the initiator identity of N-formylmethionyl-tRNA by promoting its recognition by IF2 and preventing the misappropriation of this tRNA by the elongation apparatus.</text>
</comment>
<keyword evidence="9" id="KW-1185">Reference proteome</keyword>
<evidence type="ECO:0000259" key="7">
    <source>
        <dbReference type="Pfam" id="PF02911"/>
    </source>
</evidence>
<dbReference type="PROSITE" id="PS00373">
    <property type="entry name" value="GART"/>
    <property type="match status" value="1"/>
</dbReference>
<dbReference type="InterPro" id="IPR005793">
    <property type="entry name" value="Formyl_trans_C"/>
</dbReference>
<dbReference type="CDD" id="cd08704">
    <property type="entry name" value="Met_tRNA_FMT_C"/>
    <property type="match status" value="1"/>
</dbReference>
<protein>
    <recommendedName>
        <fullName evidence="2 5">Methionyl-tRNA formyltransferase</fullName>
        <ecNumber evidence="2 5">2.1.2.9</ecNumber>
    </recommendedName>
</protein>
<dbReference type="InterPro" id="IPR044135">
    <property type="entry name" value="Met-tRNA-FMT_C"/>
</dbReference>
<dbReference type="EMBL" id="WJBE01000013">
    <property type="protein sequence ID" value="MBC3900586.1"/>
    <property type="molecule type" value="Genomic_DNA"/>
</dbReference>
<sequence>MKIVLVGQALFGKDCLEVLLGQGEKIVGVITIPDDLRGRPNPLKDFAQEKNIPVFQPPGKSPWRLKDPQVLAIAKDLKPDLFVLAFVSDIMPYDVIKLATFGGINYHPSLLPKYRGGAAINWALINGEKETGITIHYVDKGIDTGDIIFQEKVEISPEDTVGSLYYDKLYPLGLKLIAQAVEGIRKGTAPRIPQDSDKATYQPMITEDDVKIDWKNGAAAIYNLVRGSNPSPGALTIFRGEKIKIWDVQIIPSGPVLEPGAVVEIVEGQGFSIETGSGTILVKKVQRPGEAKISADQFAKQIQLKPGESMAG</sequence>
<feature type="domain" description="Formyl transferase C-terminal" evidence="7">
    <location>
        <begin position="205"/>
        <end position="301"/>
    </location>
</feature>
<name>A0ABR6YZK4_9FIRM</name>
<keyword evidence="4 5" id="KW-0648">Protein biosynthesis</keyword>
<dbReference type="Gene3D" id="3.40.50.12230">
    <property type="match status" value="1"/>
</dbReference>
<dbReference type="Proteomes" id="UP000622405">
    <property type="component" value="Unassembled WGS sequence"/>
</dbReference>
<dbReference type="SUPFAM" id="SSF53328">
    <property type="entry name" value="Formyltransferase"/>
    <property type="match status" value="1"/>
</dbReference>
<evidence type="ECO:0000256" key="4">
    <source>
        <dbReference type="ARBA" id="ARBA00022917"/>
    </source>
</evidence>
<evidence type="ECO:0000256" key="3">
    <source>
        <dbReference type="ARBA" id="ARBA00022679"/>
    </source>
</evidence>
<dbReference type="PANTHER" id="PTHR11138">
    <property type="entry name" value="METHIONYL-TRNA FORMYLTRANSFERASE"/>
    <property type="match status" value="1"/>
</dbReference>
<dbReference type="Pfam" id="PF02911">
    <property type="entry name" value="Formyl_trans_C"/>
    <property type="match status" value="1"/>
</dbReference>
<evidence type="ECO:0000259" key="6">
    <source>
        <dbReference type="Pfam" id="PF00551"/>
    </source>
</evidence>
<dbReference type="InterPro" id="IPR002376">
    <property type="entry name" value="Formyl_transf_N"/>
</dbReference>
<dbReference type="RefSeq" id="WP_186894765.1">
    <property type="nucleotide sequence ID" value="NZ_WJBE01000013.1"/>
</dbReference>
<dbReference type="EC" id="2.1.2.9" evidence="2 5"/>
<feature type="binding site" evidence="5">
    <location>
        <begin position="109"/>
        <end position="112"/>
    </location>
    <ligand>
        <name>(6S)-5,6,7,8-tetrahydrofolate</name>
        <dbReference type="ChEBI" id="CHEBI:57453"/>
    </ligand>
</feature>
<dbReference type="InterPro" id="IPR041711">
    <property type="entry name" value="Met-tRNA-FMT_N"/>
</dbReference>
<evidence type="ECO:0000256" key="2">
    <source>
        <dbReference type="ARBA" id="ARBA00012261"/>
    </source>
</evidence>
<dbReference type="GO" id="GO:0004479">
    <property type="term" value="F:methionyl-tRNA formyltransferase activity"/>
    <property type="evidence" value="ECO:0007669"/>
    <property type="project" value="UniProtKB-EC"/>
</dbReference>
<evidence type="ECO:0000256" key="1">
    <source>
        <dbReference type="ARBA" id="ARBA00010699"/>
    </source>
</evidence>
<dbReference type="CDD" id="cd08646">
    <property type="entry name" value="FMT_core_Met-tRNA-FMT_N"/>
    <property type="match status" value="1"/>
</dbReference>
<evidence type="ECO:0000313" key="8">
    <source>
        <dbReference type="EMBL" id="MBC3900586.1"/>
    </source>
</evidence>
<dbReference type="InterPro" id="IPR036477">
    <property type="entry name" value="Formyl_transf_N_sf"/>
</dbReference>
<proteinExistence type="inferred from homology"/>
<dbReference type="NCBIfam" id="TIGR00460">
    <property type="entry name" value="fmt"/>
    <property type="match status" value="1"/>
</dbReference>
<dbReference type="InterPro" id="IPR001555">
    <property type="entry name" value="GART_AS"/>
</dbReference>
<evidence type="ECO:0000313" key="9">
    <source>
        <dbReference type="Proteomes" id="UP000622405"/>
    </source>
</evidence>
<dbReference type="Pfam" id="PF00551">
    <property type="entry name" value="Formyl_trans_N"/>
    <property type="match status" value="1"/>
</dbReference>
<comment type="similarity">
    <text evidence="1 5">Belongs to the Fmt family.</text>
</comment>
<organism evidence="8 9">
    <name type="scientific">Acetobacterium malicum</name>
    <dbReference type="NCBI Taxonomy" id="52692"/>
    <lineage>
        <taxon>Bacteria</taxon>
        <taxon>Bacillati</taxon>
        <taxon>Bacillota</taxon>
        <taxon>Clostridia</taxon>
        <taxon>Eubacteriales</taxon>
        <taxon>Eubacteriaceae</taxon>
        <taxon>Acetobacterium</taxon>
    </lineage>
</organism>
<keyword evidence="3 5" id="KW-0808">Transferase</keyword>
<reference evidence="8 9" key="1">
    <citation type="journal article" date="2020" name="mSystems">
        <title>Defining Genomic and Predicted Metabolic Features of the Acetobacterium Genus.</title>
        <authorList>
            <person name="Ross D.E."/>
            <person name="Marshall C.W."/>
            <person name="Gulliver D."/>
            <person name="May H.D."/>
            <person name="Norman R.S."/>
        </authorList>
    </citation>
    <scope>NUCLEOTIDE SEQUENCE [LARGE SCALE GENOMIC DNA]</scope>
    <source>
        <strain evidence="8 9">DSM 4132</strain>
    </source>
</reference>
<dbReference type="HAMAP" id="MF_00182">
    <property type="entry name" value="Formyl_trans"/>
    <property type="match status" value="1"/>
</dbReference>
<dbReference type="InterPro" id="IPR005794">
    <property type="entry name" value="Fmt"/>
</dbReference>
<evidence type="ECO:0000256" key="5">
    <source>
        <dbReference type="HAMAP-Rule" id="MF_00182"/>
    </source>
</evidence>
<dbReference type="SUPFAM" id="SSF50486">
    <property type="entry name" value="FMT C-terminal domain-like"/>
    <property type="match status" value="1"/>
</dbReference>